<dbReference type="Proteomes" id="UP000196138">
    <property type="component" value="Chromosome"/>
</dbReference>
<evidence type="ECO:0000313" key="2">
    <source>
        <dbReference type="EMBL" id="ARU05558.1"/>
    </source>
</evidence>
<keyword evidence="3" id="KW-1185">Reference proteome</keyword>
<dbReference type="EMBL" id="CP021455">
    <property type="protein sequence ID" value="ARU05558.1"/>
    <property type="molecule type" value="Genomic_DNA"/>
</dbReference>
<organism evidence="2 3">
    <name type="scientific">Comamonas serinivorans</name>
    <dbReference type="NCBI Taxonomy" id="1082851"/>
    <lineage>
        <taxon>Bacteria</taxon>
        <taxon>Pseudomonadati</taxon>
        <taxon>Pseudomonadota</taxon>
        <taxon>Betaproteobacteria</taxon>
        <taxon>Burkholderiales</taxon>
        <taxon>Comamonadaceae</taxon>
        <taxon>Comamonas</taxon>
    </lineage>
</organism>
<evidence type="ECO:0000256" key="1">
    <source>
        <dbReference type="SAM" id="MobiDB-lite"/>
    </source>
</evidence>
<proteinExistence type="predicted"/>
<evidence type="ECO:0000313" key="3">
    <source>
        <dbReference type="Proteomes" id="UP000196138"/>
    </source>
</evidence>
<gene>
    <name evidence="2" type="ORF">CCO03_13480</name>
</gene>
<dbReference type="KEGG" id="cser:CCO03_13480"/>
<accession>A0A1Y0EPY8</accession>
<name>A0A1Y0EPY8_9BURK</name>
<dbReference type="AlphaFoldDB" id="A0A1Y0EPY8"/>
<feature type="compositionally biased region" description="Basic and acidic residues" evidence="1">
    <location>
        <begin position="1"/>
        <end position="22"/>
    </location>
</feature>
<sequence length="73" mass="8665">MAARRWSDEQRRQQAQRIRETQPWRQSTGPRSVEGKQRSALNAFKGGLRPRLRALSREVNQVLREQRALLRQL</sequence>
<reference evidence="2 3" key="1">
    <citation type="submission" date="2017-05" db="EMBL/GenBank/DDBJ databases">
        <authorList>
            <person name="Song R."/>
            <person name="Chenine A.L."/>
            <person name="Ruprecht R.M."/>
        </authorList>
    </citation>
    <scope>NUCLEOTIDE SEQUENCE [LARGE SCALE GENOMIC DNA]</scope>
    <source>
        <strain evidence="2 3">DSM 26136</strain>
    </source>
</reference>
<protein>
    <submittedName>
        <fullName evidence="2">Uncharacterized protein</fullName>
    </submittedName>
</protein>
<feature type="region of interest" description="Disordered" evidence="1">
    <location>
        <begin position="1"/>
        <end position="45"/>
    </location>
</feature>